<dbReference type="Proteomes" id="UP001527099">
    <property type="component" value="Unassembled WGS sequence"/>
</dbReference>
<accession>A0ABT4G853</accession>
<dbReference type="RefSeq" id="WP_268613947.1">
    <property type="nucleotide sequence ID" value="NZ_JAMDMX010000012.1"/>
</dbReference>
<evidence type="ECO:0008006" key="3">
    <source>
        <dbReference type="Google" id="ProtNLM"/>
    </source>
</evidence>
<organism evidence="1 2">
    <name type="scientific">Paenibacillus alginolyticus</name>
    <dbReference type="NCBI Taxonomy" id="59839"/>
    <lineage>
        <taxon>Bacteria</taxon>
        <taxon>Bacillati</taxon>
        <taxon>Bacillota</taxon>
        <taxon>Bacilli</taxon>
        <taxon>Bacillales</taxon>
        <taxon>Paenibacillaceae</taxon>
        <taxon>Paenibacillus</taxon>
    </lineage>
</organism>
<gene>
    <name evidence="1" type="ORF">M5X19_05465</name>
</gene>
<comment type="caution">
    <text evidence="1">The sequence shown here is derived from an EMBL/GenBank/DDBJ whole genome shotgun (WGS) entry which is preliminary data.</text>
</comment>
<reference evidence="1 2" key="1">
    <citation type="submission" date="2022-05" db="EMBL/GenBank/DDBJ databases">
        <title>Genome Sequencing of Bee-Associated Microbes.</title>
        <authorList>
            <person name="Dunlap C."/>
        </authorList>
    </citation>
    <scope>NUCLEOTIDE SEQUENCE [LARGE SCALE GENOMIC DNA]</scope>
    <source>
        <strain evidence="1 2">NRRL B-14421</strain>
    </source>
</reference>
<evidence type="ECO:0000313" key="1">
    <source>
        <dbReference type="EMBL" id="MCY9692359.1"/>
    </source>
</evidence>
<dbReference type="EMBL" id="JAMDMX010000012">
    <property type="protein sequence ID" value="MCY9692359.1"/>
    <property type="molecule type" value="Genomic_DNA"/>
</dbReference>
<sequence>MKEHTHDIELSTDEKQKKLEVIVSVLEYLQQIEKNRYLVEKCYFESDTPSAKQHFQELMNGFVWIEYTVALLDMNIDPDEKNRLFVGVAEAIEMDDWLTLMDFLSYPLVRYIELTREAFLKTYSEINGDFI</sequence>
<evidence type="ECO:0000313" key="2">
    <source>
        <dbReference type="Proteomes" id="UP001527099"/>
    </source>
</evidence>
<protein>
    <recommendedName>
        <fullName evidence="3">DUF1878 domain-containing protein</fullName>
    </recommendedName>
</protein>
<name>A0ABT4G853_9BACL</name>
<keyword evidence="2" id="KW-1185">Reference proteome</keyword>
<proteinExistence type="predicted"/>